<keyword evidence="2" id="KW-1185">Reference proteome</keyword>
<name>A0ABD2YKH2_9GENT</name>
<dbReference type="AlphaFoldDB" id="A0ABD2YKH2"/>
<dbReference type="PANTHER" id="PTHR47718:SF17">
    <property type="entry name" value="PROTEIN FAR1-RELATED SEQUENCE 5-LIKE"/>
    <property type="match status" value="1"/>
</dbReference>
<accession>A0ABD2YKH2</accession>
<dbReference type="Proteomes" id="UP001630127">
    <property type="component" value="Unassembled WGS sequence"/>
</dbReference>
<evidence type="ECO:0000313" key="1">
    <source>
        <dbReference type="EMBL" id="KAL3506989.1"/>
    </source>
</evidence>
<evidence type="ECO:0000313" key="2">
    <source>
        <dbReference type="Proteomes" id="UP001630127"/>
    </source>
</evidence>
<gene>
    <name evidence="1" type="ORF">ACH5RR_032371</name>
</gene>
<protein>
    <recommendedName>
        <fullName evidence="3">Protein FAR1-RELATED SEQUENCE</fullName>
    </recommendedName>
</protein>
<reference evidence="1 2" key="1">
    <citation type="submission" date="2024-11" db="EMBL/GenBank/DDBJ databases">
        <title>A near-complete genome assembly of Cinchona calisaya.</title>
        <authorList>
            <person name="Lian D.C."/>
            <person name="Zhao X.W."/>
            <person name="Wei L."/>
        </authorList>
    </citation>
    <scope>NUCLEOTIDE SEQUENCE [LARGE SCALE GENOMIC DNA]</scope>
    <source>
        <tissue evidence="1">Nenye</tissue>
    </source>
</reference>
<dbReference type="PANTHER" id="PTHR47718">
    <property type="entry name" value="OS01G0519700 PROTEIN"/>
    <property type="match status" value="1"/>
</dbReference>
<evidence type="ECO:0008006" key="3">
    <source>
        <dbReference type="Google" id="ProtNLM"/>
    </source>
</evidence>
<dbReference type="EMBL" id="JBJUIK010000013">
    <property type="protein sequence ID" value="KAL3506989.1"/>
    <property type="molecule type" value="Genomic_DNA"/>
</dbReference>
<comment type="caution">
    <text evidence="1">The sequence shown here is derived from an EMBL/GenBank/DDBJ whole genome shotgun (WGS) entry which is preliminary data.</text>
</comment>
<proteinExistence type="predicted"/>
<sequence length="100" mass="12002">MVGVKTSQIIKHFVLQFGGCQNVGFILKDLYNKMDIEMKREIEMGDVEAAIGYLATKMNADKMFYYKYDTNEKGRLHRLFWTDSWPRYDYNRFLDFDTIY</sequence>
<organism evidence="1 2">
    <name type="scientific">Cinchona calisaya</name>
    <dbReference type="NCBI Taxonomy" id="153742"/>
    <lineage>
        <taxon>Eukaryota</taxon>
        <taxon>Viridiplantae</taxon>
        <taxon>Streptophyta</taxon>
        <taxon>Embryophyta</taxon>
        <taxon>Tracheophyta</taxon>
        <taxon>Spermatophyta</taxon>
        <taxon>Magnoliopsida</taxon>
        <taxon>eudicotyledons</taxon>
        <taxon>Gunneridae</taxon>
        <taxon>Pentapetalae</taxon>
        <taxon>asterids</taxon>
        <taxon>lamiids</taxon>
        <taxon>Gentianales</taxon>
        <taxon>Rubiaceae</taxon>
        <taxon>Cinchonoideae</taxon>
        <taxon>Cinchoneae</taxon>
        <taxon>Cinchona</taxon>
    </lineage>
</organism>